<dbReference type="GO" id="GO:0015031">
    <property type="term" value="P:protein transport"/>
    <property type="evidence" value="ECO:0007669"/>
    <property type="project" value="UniProtKB-KW"/>
</dbReference>
<dbReference type="OrthoDB" id="498056at2759"/>
<name>C1MZM7_MICPC</name>
<evidence type="ECO:0000259" key="9">
    <source>
        <dbReference type="Pfam" id="PF03908"/>
    </source>
</evidence>
<dbReference type="PANTHER" id="PTHR21230:SF79">
    <property type="entry name" value="T-SNARE COILED-COIL HOMOLOGY DOMAIN-CONTAINING PROTEIN"/>
    <property type="match status" value="1"/>
</dbReference>
<dbReference type="GO" id="GO:0012507">
    <property type="term" value="C:ER to Golgi transport vesicle membrane"/>
    <property type="evidence" value="ECO:0007669"/>
    <property type="project" value="TreeGrafter"/>
</dbReference>
<evidence type="ECO:0000313" key="10">
    <source>
        <dbReference type="EMBL" id="EEH54897.1"/>
    </source>
</evidence>
<dbReference type="PANTHER" id="PTHR21230">
    <property type="entry name" value="VESICLE TRANSPORT V-SNARE PROTEIN VTI1-RELATED"/>
    <property type="match status" value="1"/>
</dbReference>
<comment type="subcellular location">
    <subcellularLocation>
        <location evidence="1">Membrane</location>
        <topology evidence="1">Single-pass type IV membrane protein</topology>
    </subcellularLocation>
</comment>
<dbReference type="GO" id="GO:0031902">
    <property type="term" value="C:late endosome membrane"/>
    <property type="evidence" value="ECO:0007669"/>
    <property type="project" value="TreeGrafter"/>
</dbReference>
<organism evidence="11">
    <name type="scientific">Micromonas pusilla (strain CCMP1545)</name>
    <name type="common">Picoplanktonic green alga</name>
    <dbReference type="NCBI Taxonomy" id="564608"/>
    <lineage>
        <taxon>Eukaryota</taxon>
        <taxon>Viridiplantae</taxon>
        <taxon>Chlorophyta</taxon>
        <taxon>Mamiellophyceae</taxon>
        <taxon>Mamiellales</taxon>
        <taxon>Mamiellaceae</taxon>
        <taxon>Micromonas</taxon>
    </lineage>
</organism>
<dbReference type="EMBL" id="GG663743">
    <property type="protein sequence ID" value="EEH54897.1"/>
    <property type="molecule type" value="Genomic_DNA"/>
</dbReference>
<evidence type="ECO:0000256" key="8">
    <source>
        <dbReference type="SAM" id="Phobius"/>
    </source>
</evidence>
<keyword evidence="4" id="KW-0653">Protein transport</keyword>
<dbReference type="GO" id="GO:0005484">
    <property type="term" value="F:SNAP receptor activity"/>
    <property type="evidence" value="ECO:0007669"/>
    <property type="project" value="InterPro"/>
</dbReference>
<dbReference type="eggNOG" id="ENOG502QS41">
    <property type="taxonomic scope" value="Eukaryota"/>
</dbReference>
<evidence type="ECO:0000256" key="6">
    <source>
        <dbReference type="ARBA" id="ARBA00023136"/>
    </source>
</evidence>
<evidence type="ECO:0000256" key="7">
    <source>
        <dbReference type="SAM" id="MobiDB-lite"/>
    </source>
</evidence>
<dbReference type="Proteomes" id="UP000001876">
    <property type="component" value="Unassembled WGS sequence"/>
</dbReference>
<dbReference type="CDD" id="cd15861">
    <property type="entry name" value="SNARE_SNAP25N_23N_29N_SEC9N"/>
    <property type="match status" value="1"/>
</dbReference>
<dbReference type="RefSeq" id="XP_003061247.1">
    <property type="nucleotide sequence ID" value="XM_003061201.1"/>
</dbReference>
<feature type="domain" description="Sec20 C-terminal" evidence="9">
    <location>
        <begin position="203"/>
        <end position="275"/>
    </location>
</feature>
<dbReference type="KEGG" id="mpp:MICPUCDRAFT_60786"/>
<dbReference type="OMA" id="SKMRETE"/>
<sequence length="355" mass="37690">MSTTKELDAKIKAVHAKIESGLKDDAKISGDPADATAHLKAVTKKMAESKVLIKEYERVAKEDPSADLDAIADRKRDFVKELNRYVNQKKSLQADIAAKAAMADDKAPEAAAAGFAAAAAAKAASSGKDAGSGEKGGVGKREEPASEISPAEDAALPPMPPPPPTTSKKKKRGEVVEPTDVELQTMEMAQVVDYGRSKMRETEESVARSRKQVAQTIELGTLTAASLSKQTAQMEKVVDDLDEIHFSLKKSMKVIKSLTKALATDKCIMTLMFIMTCGIVAVIIVNVTGITDDDDAPPPSPEPPARRRLLVAAPPSLHAAGGGAWERWGGEEGDGDGGWFGKAYRDAAAARDARL</sequence>
<proteinExistence type="predicted"/>
<dbReference type="GO" id="GO:0005794">
    <property type="term" value="C:Golgi apparatus"/>
    <property type="evidence" value="ECO:0007669"/>
    <property type="project" value="TreeGrafter"/>
</dbReference>
<evidence type="ECO:0000256" key="5">
    <source>
        <dbReference type="ARBA" id="ARBA00022989"/>
    </source>
</evidence>
<dbReference type="Pfam" id="PF03908">
    <property type="entry name" value="Sec20"/>
    <property type="match status" value="1"/>
</dbReference>
<evidence type="ECO:0000256" key="4">
    <source>
        <dbReference type="ARBA" id="ARBA00022927"/>
    </source>
</evidence>
<reference evidence="10 11" key="1">
    <citation type="journal article" date="2009" name="Science">
        <title>Green evolution and dynamic adaptations revealed by genomes of the marine picoeukaryotes Micromonas.</title>
        <authorList>
            <person name="Worden A.Z."/>
            <person name="Lee J.H."/>
            <person name="Mock T."/>
            <person name="Rouze P."/>
            <person name="Simmons M.P."/>
            <person name="Aerts A.L."/>
            <person name="Allen A.E."/>
            <person name="Cuvelier M.L."/>
            <person name="Derelle E."/>
            <person name="Everett M.V."/>
            <person name="Foulon E."/>
            <person name="Grimwood J."/>
            <person name="Gundlach H."/>
            <person name="Henrissat B."/>
            <person name="Napoli C."/>
            <person name="McDonald S.M."/>
            <person name="Parker M.S."/>
            <person name="Rombauts S."/>
            <person name="Salamov A."/>
            <person name="Von Dassow P."/>
            <person name="Badger J.H."/>
            <person name="Coutinho P.M."/>
            <person name="Demir E."/>
            <person name="Dubchak I."/>
            <person name="Gentemann C."/>
            <person name="Eikrem W."/>
            <person name="Gready J.E."/>
            <person name="John U."/>
            <person name="Lanier W."/>
            <person name="Lindquist E.A."/>
            <person name="Lucas S."/>
            <person name="Mayer K.F."/>
            <person name="Moreau H."/>
            <person name="Not F."/>
            <person name="Otillar R."/>
            <person name="Panaud O."/>
            <person name="Pangilinan J."/>
            <person name="Paulsen I."/>
            <person name="Piegu B."/>
            <person name="Poliakov A."/>
            <person name="Robbens S."/>
            <person name="Schmutz J."/>
            <person name="Toulza E."/>
            <person name="Wyss T."/>
            <person name="Zelensky A."/>
            <person name="Zhou K."/>
            <person name="Armbrust E.V."/>
            <person name="Bhattacharya D."/>
            <person name="Goodenough U.W."/>
            <person name="Van de Peer Y."/>
            <person name="Grigoriev I.V."/>
        </authorList>
    </citation>
    <scope>NUCLEOTIDE SEQUENCE [LARGE SCALE GENOMIC DNA]</scope>
    <source>
        <strain evidence="10 11">CCMP1545</strain>
    </source>
</reference>
<dbReference type="GO" id="GO:0000149">
    <property type="term" value="F:SNARE binding"/>
    <property type="evidence" value="ECO:0007669"/>
    <property type="project" value="TreeGrafter"/>
</dbReference>
<keyword evidence="3 8" id="KW-0812">Transmembrane</keyword>
<dbReference type="GO" id="GO:0006906">
    <property type="term" value="P:vesicle fusion"/>
    <property type="evidence" value="ECO:0007669"/>
    <property type="project" value="TreeGrafter"/>
</dbReference>
<dbReference type="GO" id="GO:0005789">
    <property type="term" value="C:endoplasmic reticulum membrane"/>
    <property type="evidence" value="ECO:0007669"/>
    <property type="project" value="TreeGrafter"/>
</dbReference>
<dbReference type="InterPro" id="IPR044766">
    <property type="entry name" value="NPSN/SNAP25-like_N_SNARE"/>
</dbReference>
<dbReference type="AlphaFoldDB" id="C1MZM7"/>
<accession>C1MZM7</accession>
<dbReference type="Gene3D" id="1.20.5.110">
    <property type="match status" value="1"/>
</dbReference>
<evidence type="ECO:0000313" key="11">
    <source>
        <dbReference type="Proteomes" id="UP000001876"/>
    </source>
</evidence>
<dbReference type="GO" id="GO:0031201">
    <property type="term" value="C:SNARE complex"/>
    <property type="evidence" value="ECO:0007669"/>
    <property type="project" value="InterPro"/>
</dbReference>
<evidence type="ECO:0000256" key="1">
    <source>
        <dbReference type="ARBA" id="ARBA00004211"/>
    </source>
</evidence>
<keyword evidence="6 8" id="KW-0472">Membrane</keyword>
<dbReference type="InterPro" id="IPR056173">
    <property type="entry name" value="Sec20_C"/>
</dbReference>
<dbReference type="SUPFAM" id="SSF58038">
    <property type="entry name" value="SNARE fusion complex"/>
    <property type="match status" value="1"/>
</dbReference>
<keyword evidence="11" id="KW-1185">Reference proteome</keyword>
<keyword evidence="5 8" id="KW-1133">Transmembrane helix</keyword>
<evidence type="ECO:0000256" key="2">
    <source>
        <dbReference type="ARBA" id="ARBA00022448"/>
    </source>
</evidence>
<dbReference type="GeneID" id="9686419"/>
<feature type="transmembrane region" description="Helical" evidence="8">
    <location>
        <begin position="267"/>
        <end position="290"/>
    </location>
</feature>
<evidence type="ECO:0000256" key="3">
    <source>
        <dbReference type="ARBA" id="ARBA00022692"/>
    </source>
</evidence>
<protein>
    <submittedName>
        <fullName evidence="10">Predicted protein</fullName>
    </submittedName>
</protein>
<keyword evidence="2" id="KW-0813">Transport</keyword>
<feature type="region of interest" description="Disordered" evidence="7">
    <location>
        <begin position="124"/>
        <end position="176"/>
    </location>
</feature>
<gene>
    <name evidence="10" type="ORF">MICPUCDRAFT_60786</name>
</gene>